<keyword evidence="10" id="KW-1185">Reference proteome</keyword>
<name>A0ABV2GBH7_9BACL</name>
<dbReference type="Gene3D" id="1.50.10.150">
    <property type="entry name" value="Voltage-dependent anion channel"/>
    <property type="match status" value="1"/>
</dbReference>
<accession>A0ABV2GBH7</accession>
<keyword evidence="3" id="KW-0813">Transport</keyword>
<evidence type="ECO:0000313" key="10">
    <source>
        <dbReference type="Proteomes" id="UP001549099"/>
    </source>
</evidence>
<dbReference type="Proteomes" id="UP001549099">
    <property type="component" value="Unassembled WGS sequence"/>
</dbReference>
<feature type="transmembrane region" description="Helical" evidence="8">
    <location>
        <begin position="107"/>
        <end position="129"/>
    </location>
</feature>
<dbReference type="Pfam" id="PF03595">
    <property type="entry name" value="SLAC1"/>
    <property type="match status" value="1"/>
</dbReference>
<dbReference type="PANTHER" id="PTHR31686">
    <property type="match status" value="1"/>
</dbReference>
<evidence type="ECO:0000256" key="7">
    <source>
        <dbReference type="ARBA" id="ARBA00023136"/>
    </source>
</evidence>
<feature type="transmembrane region" description="Helical" evidence="8">
    <location>
        <begin position="211"/>
        <end position="230"/>
    </location>
</feature>
<dbReference type="EMBL" id="JBEPLW010000009">
    <property type="protein sequence ID" value="MET3575626.1"/>
    <property type="molecule type" value="Genomic_DNA"/>
</dbReference>
<dbReference type="InterPro" id="IPR038665">
    <property type="entry name" value="Voltage-dep_anion_channel_sf"/>
</dbReference>
<feature type="transmembrane region" description="Helical" evidence="8">
    <location>
        <begin position="250"/>
        <end position="272"/>
    </location>
</feature>
<keyword evidence="6 8" id="KW-1133">Transmembrane helix</keyword>
<evidence type="ECO:0000256" key="8">
    <source>
        <dbReference type="SAM" id="Phobius"/>
    </source>
</evidence>
<feature type="transmembrane region" description="Helical" evidence="8">
    <location>
        <begin position="38"/>
        <end position="59"/>
    </location>
</feature>
<evidence type="ECO:0000256" key="5">
    <source>
        <dbReference type="ARBA" id="ARBA00022692"/>
    </source>
</evidence>
<dbReference type="RefSeq" id="WP_354196941.1">
    <property type="nucleotide sequence ID" value="NZ_JBEPLW010000009.1"/>
</dbReference>
<sequence length="346" mass="38483">MLDFIKKQTEYLYSGYFAVVMATGALSISAHLLGFSRLALFLLGVNVITFLLLWLLTGVRIAFHPRRVAADLGDHAAGPGFFTWVAGTGVFGSELVVITGRTGAATFLFWLALALWILIMYGFFTAAIVRKEKPDLSSGIGGAWLIAAVATQSLAILAVLLGRGSESPRLWVFSSICLFFLGFMLYLLIIIPIFHRLVFVKLEPKKFSPTYWISMGAAAITTLAGSLLITDTEHDDLVTGMLPFLKGLTLLAWATATWWIPLLLLLAIWRYGVRRDPLTYDPQFWGMAFPLAMYTAATHQLAGAMGMPELRMIPALFFPISLAVWVLFFLWMNRQLFRMLIKGRAK</sequence>
<evidence type="ECO:0000256" key="1">
    <source>
        <dbReference type="ARBA" id="ARBA00004651"/>
    </source>
</evidence>
<evidence type="ECO:0000256" key="3">
    <source>
        <dbReference type="ARBA" id="ARBA00022448"/>
    </source>
</evidence>
<comment type="caution">
    <text evidence="9">The sequence shown here is derived from an EMBL/GenBank/DDBJ whole genome shotgun (WGS) entry which is preliminary data.</text>
</comment>
<dbReference type="PANTHER" id="PTHR31686:SF1">
    <property type="entry name" value="SULFITE EFFLUX PUMP SSU1"/>
    <property type="match status" value="1"/>
</dbReference>
<dbReference type="CDD" id="cd09319">
    <property type="entry name" value="TDT_like_1"/>
    <property type="match status" value="1"/>
</dbReference>
<keyword evidence="7 8" id="KW-0472">Membrane</keyword>
<evidence type="ECO:0000256" key="6">
    <source>
        <dbReference type="ARBA" id="ARBA00022989"/>
    </source>
</evidence>
<feature type="transmembrane region" description="Helical" evidence="8">
    <location>
        <begin position="80"/>
        <end position="101"/>
    </location>
</feature>
<keyword evidence="4" id="KW-1003">Cell membrane</keyword>
<feature type="transmembrane region" description="Helical" evidence="8">
    <location>
        <begin position="12"/>
        <end position="32"/>
    </location>
</feature>
<comment type="subcellular location">
    <subcellularLocation>
        <location evidence="1">Cell membrane</location>
        <topology evidence="1">Multi-pass membrane protein</topology>
    </subcellularLocation>
</comment>
<feature type="transmembrane region" description="Helical" evidence="8">
    <location>
        <begin position="141"/>
        <end position="161"/>
    </location>
</feature>
<dbReference type="InterPro" id="IPR051629">
    <property type="entry name" value="Sulfite_efflux_TDT"/>
</dbReference>
<feature type="transmembrane region" description="Helical" evidence="8">
    <location>
        <begin position="173"/>
        <end position="199"/>
    </location>
</feature>
<organism evidence="9 10">
    <name type="scientific">Bhargavaea ullalensis</name>
    <dbReference type="NCBI Taxonomy" id="1265685"/>
    <lineage>
        <taxon>Bacteria</taxon>
        <taxon>Bacillati</taxon>
        <taxon>Bacillota</taxon>
        <taxon>Bacilli</taxon>
        <taxon>Bacillales</taxon>
        <taxon>Caryophanaceae</taxon>
        <taxon>Bhargavaea</taxon>
    </lineage>
</organism>
<keyword evidence="5 8" id="KW-0812">Transmembrane</keyword>
<evidence type="ECO:0000256" key="2">
    <source>
        <dbReference type="ARBA" id="ARBA00008566"/>
    </source>
</evidence>
<proteinExistence type="inferred from homology"/>
<gene>
    <name evidence="9" type="ORF">ABID49_001531</name>
</gene>
<dbReference type="InterPro" id="IPR004695">
    <property type="entry name" value="SLAC1/Mae1/Ssu1/TehA"/>
</dbReference>
<comment type="similarity">
    <text evidence="2">Belongs to the tellurite-resistance/dicarboxylate transporter (TDT) family.</text>
</comment>
<protein>
    <submittedName>
        <fullName evidence="9">Tellurite resistance protein TehA-like permease</fullName>
    </submittedName>
</protein>
<feature type="transmembrane region" description="Helical" evidence="8">
    <location>
        <begin position="312"/>
        <end position="332"/>
    </location>
</feature>
<evidence type="ECO:0000313" key="9">
    <source>
        <dbReference type="EMBL" id="MET3575626.1"/>
    </source>
</evidence>
<reference evidence="9 10" key="1">
    <citation type="submission" date="2024-06" db="EMBL/GenBank/DDBJ databases">
        <title>Genomic Encyclopedia of Type Strains, Phase IV (KMG-IV): sequencing the most valuable type-strain genomes for metagenomic binning, comparative biology and taxonomic classification.</title>
        <authorList>
            <person name="Goeker M."/>
        </authorList>
    </citation>
    <scope>NUCLEOTIDE SEQUENCE [LARGE SCALE GENOMIC DNA]</scope>
    <source>
        <strain evidence="9 10">DSM 26128</strain>
    </source>
</reference>
<evidence type="ECO:0000256" key="4">
    <source>
        <dbReference type="ARBA" id="ARBA00022475"/>
    </source>
</evidence>